<evidence type="ECO:0000256" key="8">
    <source>
        <dbReference type="ARBA" id="ARBA00023125"/>
    </source>
</evidence>
<comment type="function">
    <text evidence="12">DNA repair enzyme that has both DNA N-glycosylase activity and AP-lyase activity. The DNA N-glycosylase activity releases various damaged pyrimidines from DNA by cleaving the N-glycosidic bond, leaving an AP (apurinic/apyrimidinic) site. The AP-lyase activity cleaves the phosphodiester bond 3' to the AP site by a beta-elimination, leaving a 3'-terminal unsaturated sugar and a product with a terminal 5'-phosphate.</text>
</comment>
<dbReference type="EMBL" id="CP003257">
    <property type="protein sequence ID" value="AEX85448.1"/>
    <property type="molecule type" value="Genomic_DNA"/>
</dbReference>
<evidence type="ECO:0000256" key="6">
    <source>
        <dbReference type="ARBA" id="ARBA00023004"/>
    </source>
</evidence>
<dbReference type="CDD" id="cd00056">
    <property type="entry name" value="ENDO3c"/>
    <property type="match status" value="1"/>
</dbReference>
<organism evidence="15 16">
    <name type="scientific">Marinitoga piezophila (strain DSM 14283 / JCM 11233 / KA3)</name>
    <dbReference type="NCBI Taxonomy" id="443254"/>
    <lineage>
        <taxon>Bacteria</taxon>
        <taxon>Thermotogati</taxon>
        <taxon>Thermotogota</taxon>
        <taxon>Thermotogae</taxon>
        <taxon>Petrotogales</taxon>
        <taxon>Petrotogaceae</taxon>
        <taxon>Marinitoga</taxon>
    </lineage>
</organism>
<keyword evidence="6" id="KW-0408">Iron</keyword>
<feature type="domain" description="HhH-GPD" evidence="14">
    <location>
        <begin position="40"/>
        <end position="187"/>
    </location>
</feature>
<accession>H2J7V7</accession>
<dbReference type="SMART" id="SM00478">
    <property type="entry name" value="ENDO3c"/>
    <property type="match status" value="1"/>
</dbReference>
<comment type="caution">
    <text evidence="12">Lacks conserved residue(s) required for the propagation of feature annotation.</text>
</comment>
<dbReference type="Pfam" id="PF00633">
    <property type="entry name" value="HHH"/>
    <property type="match status" value="1"/>
</dbReference>
<dbReference type="Pfam" id="PF00730">
    <property type="entry name" value="HhH-GPD"/>
    <property type="match status" value="1"/>
</dbReference>
<dbReference type="InterPro" id="IPR003265">
    <property type="entry name" value="HhH-GPD_domain"/>
</dbReference>
<dbReference type="STRING" id="443254.Marpi_1036"/>
<gene>
    <name evidence="12" type="primary">nth</name>
    <name evidence="15" type="ordered locus">Marpi_1036</name>
</gene>
<evidence type="ECO:0000256" key="2">
    <source>
        <dbReference type="ARBA" id="ARBA00022485"/>
    </source>
</evidence>
<dbReference type="FunFam" id="1.10.1670.10:FF:000001">
    <property type="entry name" value="Endonuclease III"/>
    <property type="match status" value="1"/>
</dbReference>
<dbReference type="InterPro" id="IPR004035">
    <property type="entry name" value="Endouclease-III_FeS-bd_BS"/>
</dbReference>
<dbReference type="InterPro" id="IPR004036">
    <property type="entry name" value="Endonuclease-III-like_CS2"/>
</dbReference>
<keyword evidence="8 12" id="KW-0238">DNA-binding</keyword>
<dbReference type="PROSITE" id="PS01155">
    <property type="entry name" value="ENDONUCLEASE_III_2"/>
    <property type="match status" value="1"/>
</dbReference>
<comment type="cofactor">
    <cofactor evidence="12">
        <name>[4Fe-4S] cluster</name>
        <dbReference type="ChEBI" id="CHEBI:49883"/>
    </cofactor>
    <text evidence="12">Binds 1 [4Fe-4S] cluster.</text>
</comment>
<dbReference type="GO" id="GO:0006285">
    <property type="term" value="P:base-excision repair, AP site formation"/>
    <property type="evidence" value="ECO:0007669"/>
    <property type="project" value="TreeGrafter"/>
</dbReference>
<dbReference type="InterPro" id="IPR003583">
    <property type="entry name" value="Hlx-hairpin-Hlx_DNA-bd_motif"/>
</dbReference>
<dbReference type="HAMAP" id="MF_00942">
    <property type="entry name" value="Nth"/>
    <property type="match status" value="1"/>
</dbReference>
<keyword evidence="3" id="KW-0479">Metal-binding</keyword>
<evidence type="ECO:0000259" key="13">
    <source>
        <dbReference type="SMART" id="SM00278"/>
    </source>
</evidence>
<evidence type="ECO:0000256" key="4">
    <source>
        <dbReference type="ARBA" id="ARBA00022763"/>
    </source>
</evidence>
<keyword evidence="15" id="KW-0540">Nuclease</keyword>
<comment type="catalytic activity">
    <reaction evidence="12">
        <text>2'-deoxyribonucleotide-(2'-deoxyribose 5'-phosphate)-2'-deoxyribonucleotide-DNA = a 3'-end 2'-deoxyribonucleotide-(2,3-dehydro-2,3-deoxyribose 5'-phosphate)-DNA + a 5'-end 5'-phospho-2'-deoxyribonucleoside-DNA + H(+)</text>
        <dbReference type="Rhea" id="RHEA:66592"/>
        <dbReference type="Rhea" id="RHEA-COMP:13180"/>
        <dbReference type="Rhea" id="RHEA-COMP:16897"/>
        <dbReference type="Rhea" id="RHEA-COMP:17067"/>
        <dbReference type="ChEBI" id="CHEBI:15378"/>
        <dbReference type="ChEBI" id="CHEBI:136412"/>
        <dbReference type="ChEBI" id="CHEBI:157695"/>
        <dbReference type="ChEBI" id="CHEBI:167181"/>
        <dbReference type="EC" id="4.2.99.18"/>
    </reaction>
</comment>
<sequence>MKKSKSEIKKILKILSETYPESKTALKYSNNFELLIAVMLSAQTTDNQVNKVTPELFKRFKTPYDFAKLNPEELEEYIKGVGLYKTKSKNIIKTCQILVEKYNGEIPQTREELMELPGVGRKTANVILSVAFGKDAIAVDTHVFRVANRIGLANAKDVKKTEEDLMKVIPKNLWGQAHHWLIYHGRNICKARNPKCDICPIKELCDYNQK</sequence>
<reference evidence="15 16" key="1">
    <citation type="journal article" date="2012" name="J. Bacteriol.">
        <title>Complete Genome Sequence of the Thermophilic, Piezophilic, Heterotrophic Bacterium Marinitoga piezophila KA3.</title>
        <authorList>
            <person name="Lucas S."/>
            <person name="Han J."/>
            <person name="Lapidus A."/>
            <person name="Cheng J.F."/>
            <person name="Goodwin L.A."/>
            <person name="Pitluck S."/>
            <person name="Peters L."/>
            <person name="Mikhailova N."/>
            <person name="Teshima H."/>
            <person name="Detter J.C."/>
            <person name="Han C."/>
            <person name="Tapia R."/>
            <person name="Land M."/>
            <person name="Hauser L."/>
            <person name="Kyrpides N.C."/>
            <person name="Ivanova N."/>
            <person name="Pagani I."/>
            <person name="Vannier P."/>
            <person name="Oger P."/>
            <person name="Bartlett D.H."/>
            <person name="Noll K.M."/>
            <person name="Woyke T."/>
            <person name="Jebbar M."/>
        </authorList>
    </citation>
    <scope>NUCLEOTIDE SEQUENCE [LARGE SCALE GENOMIC DNA]</scope>
    <source>
        <strain evidence="16">DSM 14283 / JCM 11233 / KA3</strain>
    </source>
</reference>
<dbReference type="Pfam" id="PF10576">
    <property type="entry name" value="EndIII_4Fe-2S"/>
    <property type="match status" value="1"/>
</dbReference>
<dbReference type="GO" id="GO:0019104">
    <property type="term" value="F:DNA N-glycosylase activity"/>
    <property type="evidence" value="ECO:0007669"/>
    <property type="project" value="UniProtKB-UniRule"/>
</dbReference>
<dbReference type="FunFam" id="1.10.340.30:FF:000001">
    <property type="entry name" value="Endonuclease III"/>
    <property type="match status" value="1"/>
</dbReference>
<dbReference type="PIRSF" id="PIRSF001435">
    <property type="entry name" value="Nth"/>
    <property type="match status" value="1"/>
</dbReference>
<evidence type="ECO:0000256" key="5">
    <source>
        <dbReference type="ARBA" id="ARBA00022801"/>
    </source>
</evidence>
<keyword evidence="10 12" id="KW-0456">Lyase</keyword>
<keyword evidence="9 12" id="KW-0234">DNA repair</keyword>
<dbReference type="GO" id="GO:0140078">
    <property type="term" value="F:class I DNA-(apurinic or apyrimidinic site) endonuclease activity"/>
    <property type="evidence" value="ECO:0007669"/>
    <property type="project" value="UniProtKB-EC"/>
</dbReference>
<evidence type="ECO:0000256" key="1">
    <source>
        <dbReference type="ARBA" id="ARBA00008343"/>
    </source>
</evidence>
<dbReference type="PROSITE" id="PS00764">
    <property type="entry name" value="ENDONUCLEASE_III_1"/>
    <property type="match status" value="1"/>
</dbReference>
<dbReference type="EC" id="4.2.99.18" evidence="12"/>
<evidence type="ECO:0000313" key="15">
    <source>
        <dbReference type="EMBL" id="AEX85448.1"/>
    </source>
</evidence>
<dbReference type="InterPro" id="IPR005759">
    <property type="entry name" value="Nth"/>
</dbReference>
<keyword evidence="7" id="KW-0411">Iron-sulfur</keyword>
<dbReference type="PANTHER" id="PTHR10359:SF18">
    <property type="entry name" value="ENDONUCLEASE III"/>
    <property type="match status" value="1"/>
</dbReference>
<dbReference type="InterPro" id="IPR000445">
    <property type="entry name" value="HhH_motif"/>
</dbReference>
<dbReference type="InterPro" id="IPR023170">
    <property type="entry name" value="HhH_base_excis_C"/>
</dbReference>
<proteinExistence type="inferred from homology"/>
<evidence type="ECO:0000256" key="11">
    <source>
        <dbReference type="ARBA" id="ARBA00023295"/>
    </source>
</evidence>
<protein>
    <recommendedName>
        <fullName evidence="12">Endonuclease III</fullName>
        <ecNumber evidence="12">4.2.99.18</ecNumber>
    </recommendedName>
    <alternativeName>
        <fullName evidence="12">DNA-(apurinic or apyrimidinic site) lyase</fullName>
    </alternativeName>
</protein>
<dbReference type="RefSeq" id="WP_014296520.1">
    <property type="nucleotide sequence ID" value="NC_016751.1"/>
</dbReference>
<evidence type="ECO:0000256" key="3">
    <source>
        <dbReference type="ARBA" id="ARBA00022723"/>
    </source>
</evidence>
<keyword evidence="2" id="KW-0004">4Fe-4S</keyword>
<dbReference type="eggNOG" id="COG0177">
    <property type="taxonomic scope" value="Bacteria"/>
</dbReference>
<keyword evidence="16" id="KW-1185">Reference proteome</keyword>
<evidence type="ECO:0000256" key="10">
    <source>
        <dbReference type="ARBA" id="ARBA00023239"/>
    </source>
</evidence>
<dbReference type="Proteomes" id="UP000007161">
    <property type="component" value="Chromosome"/>
</dbReference>
<dbReference type="GO" id="GO:0046872">
    <property type="term" value="F:metal ion binding"/>
    <property type="evidence" value="ECO:0007669"/>
    <property type="project" value="UniProtKB-KW"/>
</dbReference>
<dbReference type="InterPro" id="IPR003651">
    <property type="entry name" value="Endonuclease3_FeS-loop_motif"/>
</dbReference>
<dbReference type="GO" id="GO:0003677">
    <property type="term" value="F:DNA binding"/>
    <property type="evidence" value="ECO:0007669"/>
    <property type="project" value="UniProtKB-UniRule"/>
</dbReference>
<evidence type="ECO:0000313" key="16">
    <source>
        <dbReference type="Proteomes" id="UP000007161"/>
    </source>
</evidence>
<dbReference type="NCBIfam" id="TIGR01083">
    <property type="entry name" value="nth"/>
    <property type="match status" value="1"/>
</dbReference>
<dbReference type="Gene3D" id="1.10.340.30">
    <property type="entry name" value="Hypothetical protein, domain 2"/>
    <property type="match status" value="1"/>
</dbReference>
<dbReference type="AlphaFoldDB" id="H2J7V7"/>
<comment type="similarity">
    <text evidence="1 12">Belongs to the Nth/MutY family.</text>
</comment>
<name>H2J7V7_MARPK</name>
<dbReference type="PANTHER" id="PTHR10359">
    <property type="entry name" value="A/G-SPECIFIC ADENINE GLYCOSYLASE/ENDONUCLEASE III"/>
    <property type="match status" value="1"/>
</dbReference>
<evidence type="ECO:0000256" key="7">
    <source>
        <dbReference type="ARBA" id="ARBA00023014"/>
    </source>
</evidence>
<keyword evidence="11 12" id="KW-0326">Glycosidase</keyword>
<evidence type="ECO:0000259" key="14">
    <source>
        <dbReference type="SMART" id="SM00478"/>
    </source>
</evidence>
<dbReference type="KEGG" id="mpz:Marpi_1036"/>
<keyword evidence="5 12" id="KW-0378">Hydrolase</keyword>
<dbReference type="SMART" id="SM00525">
    <property type="entry name" value="FES"/>
    <property type="match status" value="1"/>
</dbReference>
<feature type="domain" description="Helix-hairpin-helix DNA-binding motif class 1" evidence="13">
    <location>
        <begin position="111"/>
        <end position="130"/>
    </location>
</feature>
<keyword evidence="4 12" id="KW-0227">DNA damage</keyword>
<dbReference type="OrthoDB" id="9800977at2"/>
<reference evidence="16" key="2">
    <citation type="submission" date="2012-01" db="EMBL/GenBank/DDBJ databases">
        <title>Complete sequence of chromosome of Marinitoga piezophila KA3.</title>
        <authorList>
            <person name="Lucas S."/>
            <person name="Han J."/>
            <person name="Lapidus A."/>
            <person name="Cheng J.-F."/>
            <person name="Goodwin L."/>
            <person name="Pitluck S."/>
            <person name="Peters L."/>
            <person name="Mikhailova N."/>
            <person name="Teshima H."/>
            <person name="Detter J.C."/>
            <person name="Han C."/>
            <person name="Tapia R."/>
            <person name="Land M."/>
            <person name="Hauser L."/>
            <person name="Kyrpides N."/>
            <person name="Ivanova N."/>
            <person name="Pagani I."/>
            <person name="Jebbar M."/>
            <person name="Vannier P."/>
            <person name="Oger P."/>
            <person name="Cario A."/>
            <person name="Bartlett D."/>
            <person name="Noll K.M."/>
            <person name="Woyke T."/>
        </authorList>
    </citation>
    <scope>NUCLEOTIDE SEQUENCE [LARGE SCALE GENOMIC DNA]</scope>
    <source>
        <strain evidence="16">DSM 14283 / JCM 11233 / KA3</strain>
    </source>
</reference>
<evidence type="ECO:0000256" key="12">
    <source>
        <dbReference type="HAMAP-Rule" id="MF_00942"/>
    </source>
</evidence>
<dbReference type="InterPro" id="IPR011257">
    <property type="entry name" value="DNA_glycosylase"/>
</dbReference>
<evidence type="ECO:0000256" key="9">
    <source>
        <dbReference type="ARBA" id="ARBA00023204"/>
    </source>
</evidence>
<dbReference type="GO" id="GO:0051539">
    <property type="term" value="F:4 iron, 4 sulfur cluster binding"/>
    <property type="evidence" value="ECO:0007669"/>
    <property type="project" value="UniProtKB-KW"/>
</dbReference>
<keyword evidence="15" id="KW-0255">Endonuclease</keyword>
<dbReference type="Gene3D" id="1.10.1670.10">
    <property type="entry name" value="Helix-hairpin-Helix base-excision DNA repair enzymes (C-terminal)"/>
    <property type="match status" value="1"/>
</dbReference>
<dbReference type="SMART" id="SM00278">
    <property type="entry name" value="HhH1"/>
    <property type="match status" value="1"/>
</dbReference>
<dbReference type="HOGENOM" id="CLU_012862_3_3_0"/>
<dbReference type="SUPFAM" id="SSF48150">
    <property type="entry name" value="DNA-glycosylase"/>
    <property type="match status" value="1"/>
</dbReference>